<protein>
    <submittedName>
        <fullName evidence="5">Putative methyltransferase</fullName>
    </submittedName>
</protein>
<feature type="region of interest" description="Disordered" evidence="4">
    <location>
        <begin position="176"/>
        <end position="237"/>
    </location>
</feature>
<dbReference type="SUPFAM" id="SSF53335">
    <property type="entry name" value="S-adenosyl-L-methionine-dependent methyltransferases"/>
    <property type="match status" value="1"/>
</dbReference>
<dbReference type="InterPro" id="IPR001525">
    <property type="entry name" value="C5_MeTfrase"/>
</dbReference>
<gene>
    <name evidence="5" type="ORF">MM415A00329_0034</name>
</gene>
<reference evidence="5" key="1">
    <citation type="submission" date="2020-03" db="EMBL/GenBank/DDBJ databases">
        <title>The deep terrestrial virosphere.</title>
        <authorList>
            <person name="Holmfeldt K."/>
            <person name="Nilsson E."/>
            <person name="Simone D."/>
            <person name="Lopez-Fernandez M."/>
            <person name="Wu X."/>
            <person name="de Brujin I."/>
            <person name="Lundin D."/>
            <person name="Andersson A."/>
            <person name="Bertilsson S."/>
            <person name="Dopson M."/>
        </authorList>
    </citation>
    <scope>NUCLEOTIDE SEQUENCE</scope>
    <source>
        <strain evidence="5">MM415A00329</strain>
    </source>
</reference>
<organism evidence="5">
    <name type="scientific">viral metagenome</name>
    <dbReference type="NCBI Taxonomy" id="1070528"/>
    <lineage>
        <taxon>unclassified sequences</taxon>
        <taxon>metagenomes</taxon>
        <taxon>organismal metagenomes</taxon>
    </lineage>
</organism>
<name>A0A6M3KML2_9ZZZZ</name>
<dbReference type="GO" id="GO:0032259">
    <property type="term" value="P:methylation"/>
    <property type="evidence" value="ECO:0007669"/>
    <property type="project" value="UniProtKB-KW"/>
</dbReference>
<keyword evidence="3" id="KW-0949">S-adenosyl-L-methionine</keyword>
<accession>A0A6M3KML2</accession>
<keyword evidence="2 5" id="KW-0808">Transferase</keyword>
<feature type="compositionally biased region" description="Basic and acidic residues" evidence="4">
    <location>
        <begin position="223"/>
        <end position="232"/>
    </location>
</feature>
<dbReference type="NCBIfam" id="TIGR00675">
    <property type="entry name" value="dcm"/>
    <property type="match status" value="1"/>
</dbReference>
<evidence type="ECO:0000313" key="5">
    <source>
        <dbReference type="EMBL" id="QJA82980.1"/>
    </source>
</evidence>
<feature type="compositionally biased region" description="Basic and acidic residues" evidence="4">
    <location>
        <begin position="206"/>
        <end position="215"/>
    </location>
</feature>
<sequence>MAFRHLDLFSGIGGFAYAAQQVWDDDYECVGFVEIDPFCQAVLKLRFPGVPIHDDIKTFGGEQGEPIGEESRIDLLTGGFPCQPFSAAGLRRGKADNRWLWKDMLRVIQEVRPSWIIAENVYGLLTMQGGLVFDEIISDMENEGYEVQPFIIPACAKNAPHRRDRVWIIGNATETRLQKSPAEEQQESVQDAERRNRTDVNNTAIRSEDQEREIQEWQNAESNRSDSPDRGDVNNTNSRRQTWRIDWRDVALATCIRGVDDGISARLDGLELSAAKHRMERIRALGNSIIPQIAIELMMGIKYATEKTEQGAMG</sequence>
<evidence type="ECO:0000256" key="1">
    <source>
        <dbReference type="ARBA" id="ARBA00022603"/>
    </source>
</evidence>
<dbReference type="EMBL" id="MT142500">
    <property type="protein sequence ID" value="QJA82980.1"/>
    <property type="molecule type" value="Genomic_DNA"/>
</dbReference>
<dbReference type="Gene3D" id="3.40.50.150">
    <property type="entry name" value="Vaccinia Virus protein VP39"/>
    <property type="match status" value="1"/>
</dbReference>
<evidence type="ECO:0000256" key="4">
    <source>
        <dbReference type="SAM" id="MobiDB-lite"/>
    </source>
</evidence>
<dbReference type="GO" id="GO:0008168">
    <property type="term" value="F:methyltransferase activity"/>
    <property type="evidence" value="ECO:0007669"/>
    <property type="project" value="UniProtKB-KW"/>
</dbReference>
<dbReference type="PANTHER" id="PTHR46098">
    <property type="entry name" value="TRNA (CYTOSINE(38)-C(5))-METHYLTRANSFERASE"/>
    <property type="match status" value="1"/>
</dbReference>
<evidence type="ECO:0000256" key="3">
    <source>
        <dbReference type="ARBA" id="ARBA00022691"/>
    </source>
</evidence>
<dbReference type="InterPro" id="IPR018117">
    <property type="entry name" value="C5_DNA_meth_AS"/>
</dbReference>
<evidence type="ECO:0000256" key="2">
    <source>
        <dbReference type="ARBA" id="ARBA00022679"/>
    </source>
</evidence>
<dbReference type="PANTHER" id="PTHR46098:SF1">
    <property type="entry name" value="TRNA (CYTOSINE(38)-C(5))-METHYLTRANSFERASE"/>
    <property type="match status" value="1"/>
</dbReference>
<dbReference type="PRINTS" id="PR00105">
    <property type="entry name" value="C5METTRFRASE"/>
</dbReference>
<keyword evidence="1 5" id="KW-0489">Methyltransferase</keyword>
<dbReference type="PROSITE" id="PS00094">
    <property type="entry name" value="C5_MTASE_1"/>
    <property type="match status" value="1"/>
</dbReference>
<dbReference type="InterPro" id="IPR029063">
    <property type="entry name" value="SAM-dependent_MTases_sf"/>
</dbReference>
<dbReference type="PROSITE" id="PS51679">
    <property type="entry name" value="SAM_MT_C5"/>
    <property type="match status" value="1"/>
</dbReference>
<dbReference type="AlphaFoldDB" id="A0A6M3KML2"/>
<dbReference type="InterPro" id="IPR050750">
    <property type="entry name" value="C5-MTase"/>
</dbReference>
<dbReference type="Pfam" id="PF00145">
    <property type="entry name" value="DNA_methylase"/>
    <property type="match status" value="1"/>
</dbReference>
<proteinExistence type="predicted"/>